<evidence type="ECO:0000256" key="3">
    <source>
        <dbReference type="PROSITE-ProRule" id="PRU00339"/>
    </source>
</evidence>
<dbReference type="Pfam" id="PF13181">
    <property type="entry name" value="TPR_8"/>
    <property type="match status" value="3"/>
</dbReference>
<dbReference type="PANTHER" id="PTHR44943:SF4">
    <property type="entry name" value="TPR REPEAT-CONTAINING PROTEIN MJ0798"/>
    <property type="match status" value="1"/>
</dbReference>
<evidence type="ECO:0000313" key="4">
    <source>
        <dbReference type="EMBL" id="MCY6483540.1"/>
    </source>
</evidence>
<feature type="repeat" description="TPR" evidence="3">
    <location>
        <begin position="56"/>
        <end position="89"/>
    </location>
</feature>
<dbReference type="EMBL" id="JAPQER010000001">
    <property type="protein sequence ID" value="MCY6483540.1"/>
    <property type="molecule type" value="Genomic_DNA"/>
</dbReference>
<evidence type="ECO:0000313" key="5">
    <source>
        <dbReference type="Proteomes" id="UP001078443"/>
    </source>
</evidence>
<comment type="caution">
    <text evidence="4">The sequence shown here is derived from an EMBL/GenBank/DDBJ whole genome shotgun (WGS) entry which is preliminary data.</text>
</comment>
<dbReference type="InterPro" id="IPR051685">
    <property type="entry name" value="Ycf3/AcsC/BcsC/TPR_MFPF"/>
</dbReference>
<sequence length="187" mass="21963">MKNSFEITELLEKKILEYISKGKNLINQDKINNGFEMFNKALHFCNKIIEKNKADFSLYYKKAYILTELGNLYDAIKCYNECLKLKPDYYEAYCQKGELLITLCNHKEALNTYSKAIEIDNNRSDAYMGKALVYMDLQDYSMAFPLVKKAYRLDPCDEWCKCYYMLTKNMLNKSNSSNTNLVIPFEP</sequence>
<gene>
    <name evidence="4" type="ORF">OW763_04095</name>
</gene>
<protein>
    <submittedName>
        <fullName evidence="4">Tetratricopeptide repeat protein</fullName>
    </submittedName>
</protein>
<dbReference type="SMART" id="SM00028">
    <property type="entry name" value="TPR"/>
    <property type="match status" value="3"/>
</dbReference>
<dbReference type="Gene3D" id="1.25.40.10">
    <property type="entry name" value="Tetratricopeptide repeat domain"/>
    <property type="match status" value="1"/>
</dbReference>
<dbReference type="SUPFAM" id="SSF48452">
    <property type="entry name" value="TPR-like"/>
    <property type="match status" value="1"/>
</dbReference>
<organism evidence="4 5">
    <name type="scientific">Clostridium aestuarii</name>
    <dbReference type="NCBI Taxonomy" id="338193"/>
    <lineage>
        <taxon>Bacteria</taxon>
        <taxon>Bacillati</taxon>
        <taxon>Bacillota</taxon>
        <taxon>Clostridia</taxon>
        <taxon>Eubacteriales</taxon>
        <taxon>Clostridiaceae</taxon>
        <taxon>Clostridium</taxon>
    </lineage>
</organism>
<evidence type="ECO:0000256" key="2">
    <source>
        <dbReference type="ARBA" id="ARBA00022803"/>
    </source>
</evidence>
<dbReference type="InterPro" id="IPR011990">
    <property type="entry name" value="TPR-like_helical_dom_sf"/>
</dbReference>
<dbReference type="InterPro" id="IPR019734">
    <property type="entry name" value="TPR_rpt"/>
</dbReference>
<feature type="repeat" description="TPR" evidence="3">
    <location>
        <begin position="90"/>
        <end position="123"/>
    </location>
</feature>
<accession>A0ABT4CX25</accession>
<keyword evidence="5" id="KW-1185">Reference proteome</keyword>
<dbReference type="Proteomes" id="UP001078443">
    <property type="component" value="Unassembled WGS sequence"/>
</dbReference>
<evidence type="ECO:0000256" key="1">
    <source>
        <dbReference type="ARBA" id="ARBA00022737"/>
    </source>
</evidence>
<dbReference type="RefSeq" id="WP_268039783.1">
    <property type="nucleotide sequence ID" value="NZ_JAPQER010000001.1"/>
</dbReference>
<name>A0ABT4CX25_9CLOT</name>
<dbReference type="PROSITE" id="PS50005">
    <property type="entry name" value="TPR"/>
    <property type="match status" value="3"/>
</dbReference>
<keyword evidence="1" id="KW-0677">Repeat</keyword>
<reference evidence="4" key="1">
    <citation type="submission" date="2022-12" db="EMBL/GenBank/DDBJ databases">
        <authorList>
            <person name="Wang J."/>
        </authorList>
    </citation>
    <scope>NUCLEOTIDE SEQUENCE</scope>
    <source>
        <strain evidence="4">HY-45-18</strain>
    </source>
</reference>
<keyword evidence="2 3" id="KW-0802">TPR repeat</keyword>
<dbReference type="PANTHER" id="PTHR44943">
    <property type="entry name" value="CELLULOSE SYNTHASE OPERON PROTEIN C"/>
    <property type="match status" value="1"/>
</dbReference>
<feature type="repeat" description="TPR" evidence="3">
    <location>
        <begin position="124"/>
        <end position="157"/>
    </location>
</feature>
<proteinExistence type="predicted"/>